<protein>
    <submittedName>
        <fullName evidence="4">Exodeoxyribonuclease 7 large subunit</fullName>
        <ecNumber evidence="4">3.1.11.6</ecNumber>
    </submittedName>
</protein>
<dbReference type="Pfam" id="PF02397">
    <property type="entry name" value="Bac_transf"/>
    <property type="match status" value="1"/>
</dbReference>
<evidence type="ECO:0000313" key="5">
    <source>
        <dbReference type="Proteomes" id="UP000276733"/>
    </source>
</evidence>
<evidence type="ECO:0000256" key="1">
    <source>
        <dbReference type="ARBA" id="ARBA00006464"/>
    </source>
</evidence>
<dbReference type="GO" id="GO:0008855">
    <property type="term" value="F:exodeoxyribonuclease VII activity"/>
    <property type="evidence" value="ECO:0007669"/>
    <property type="project" value="UniProtKB-EC"/>
</dbReference>
<dbReference type="GO" id="GO:0016780">
    <property type="term" value="F:phosphotransferase activity, for other substituted phosphate groups"/>
    <property type="evidence" value="ECO:0007669"/>
    <property type="project" value="TreeGrafter"/>
</dbReference>
<dbReference type="EMBL" id="UYIQ01000001">
    <property type="protein sequence ID" value="VDG81452.1"/>
    <property type="molecule type" value="Genomic_DNA"/>
</dbReference>
<evidence type="ECO:0000313" key="4">
    <source>
        <dbReference type="EMBL" id="VDG81452.1"/>
    </source>
</evidence>
<dbReference type="EC" id="3.1.11.6" evidence="4"/>
<keyword evidence="4" id="KW-0378">Hydrolase</keyword>
<keyword evidence="2" id="KW-0472">Membrane</keyword>
<feature type="domain" description="Bacterial sugar transferase" evidence="3">
    <location>
        <begin position="137"/>
        <end position="314"/>
    </location>
</feature>
<keyword evidence="2" id="KW-0812">Transmembrane</keyword>
<reference evidence="4 5" key="1">
    <citation type="submission" date="2018-11" db="EMBL/GenBank/DDBJ databases">
        <authorList>
            <consortium name="Pathogen Informatics"/>
        </authorList>
    </citation>
    <scope>NUCLEOTIDE SEQUENCE [LARGE SCALE GENOMIC DNA]</scope>
    <source>
        <strain evidence="4 5">NCTC11458</strain>
    </source>
</reference>
<accession>A0A7Z9CA47</accession>
<sequence length="319" mass="36989">MYHFEKELIMKIFNHRPTCLFINVGGILEKLLEESNVSKFYRIIKYDISKKKRTISSIVNKLKIVIIVIETSKIKEYPDNIIREIIDLRTKGIIVYEAEEFYENINKRIPIVKLEAKKYIGDDIFSIKQRIRHRLIKRVFDLTLVLLALPIALPLTIVGVILTLLSSKGGAFFTQTRVGREGKTFKIYKIRTMVLNSGGFTQVNDSRITPIGKILRFTKIDELPQLYNVLRGDMSIIGPRPEIPEYVEKYADQIPFFKLRHMVKPGVTGWAQIHIPKATPEDSIKKLEYDLYYIKRYSLSLDIKIVLETAKIVLTLNSN</sequence>
<evidence type="ECO:0000256" key="2">
    <source>
        <dbReference type="SAM" id="Phobius"/>
    </source>
</evidence>
<feature type="transmembrane region" description="Helical" evidence="2">
    <location>
        <begin position="139"/>
        <end position="165"/>
    </location>
</feature>
<name>A0A7Z9CA47_CAPOC</name>
<dbReference type="Proteomes" id="UP000276733">
    <property type="component" value="Unassembled WGS sequence"/>
</dbReference>
<organism evidence="4 5">
    <name type="scientific">Capnocytophaga ochracea</name>
    <dbReference type="NCBI Taxonomy" id="1018"/>
    <lineage>
        <taxon>Bacteria</taxon>
        <taxon>Pseudomonadati</taxon>
        <taxon>Bacteroidota</taxon>
        <taxon>Flavobacteriia</taxon>
        <taxon>Flavobacteriales</taxon>
        <taxon>Flavobacteriaceae</taxon>
        <taxon>Capnocytophaga</taxon>
    </lineage>
</organism>
<evidence type="ECO:0000259" key="3">
    <source>
        <dbReference type="Pfam" id="PF02397"/>
    </source>
</evidence>
<dbReference type="PANTHER" id="PTHR30576">
    <property type="entry name" value="COLANIC BIOSYNTHESIS UDP-GLUCOSE LIPID CARRIER TRANSFERASE"/>
    <property type="match status" value="1"/>
</dbReference>
<comment type="similarity">
    <text evidence="1">Belongs to the bacterial sugar transferase family.</text>
</comment>
<gene>
    <name evidence="4" type="primary">wcaJ_1</name>
    <name evidence="4" type="ORF">NCTC11458_00739</name>
</gene>
<proteinExistence type="inferred from homology"/>
<keyword evidence="2" id="KW-1133">Transmembrane helix</keyword>
<dbReference type="AlphaFoldDB" id="A0A7Z9CA47"/>
<dbReference type="PANTHER" id="PTHR30576:SF0">
    <property type="entry name" value="UNDECAPRENYL-PHOSPHATE N-ACETYLGALACTOSAMINYL 1-PHOSPHATE TRANSFERASE-RELATED"/>
    <property type="match status" value="1"/>
</dbReference>
<dbReference type="InterPro" id="IPR003362">
    <property type="entry name" value="Bact_transf"/>
</dbReference>
<comment type="caution">
    <text evidence="4">The sequence shown here is derived from an EMBL/GenBank/DDBJ whole genome shotgun (WGS) entry which is preliminary data.</text>
</comment>